<keyword evidence="2" id="KW-0732">Signal</keyword>
<dbReference type="InterPro" id="IPR036526">
    <property type="entry name" value="C-N_Hydrolase_sf"/>
</dbReference>
<dbReference type="Proteomes" id="UP000095751">
    <property type="component" value="Unassembled WGS sequence"/>
</dbReference>
<feature type="domain" description="CN hydrolase" evidence="3">
    <location>
        <begin position="126"/>
        <end position="350"/>
    </location>
</feature>
<dbReference type="SUPFAM" id="SSF56317">
    <property type="entry name" value="Carbon-nitrogen hydrolase"/>
    <property type="match status" value="1"/>
</dbReference>
<feature type="chain" id="PRO_5009191989" description="CN hydrolase domain-containing protein" evidence="2">
    <location>
        <begin position="20"/>
        <end position="497"/>
    </location>
</feature>
<protein>
    <recommendedName>
        <fullName evidence="3">CN hydrolase domain-containing protein</fullName>
    </recommendedName>
</protein>
<sequence>MSRLLQLLLLLVGPLLLSSVLLVPLTDAFLSPTIFYHTTTTSFFQNKLRRADTTTTTAASSRLESESELEHDGSVYGGDGDSETRSRSIKIRAAVFQPPISPKTKSVSSSSSSSSTTEEEEENNPLAILTKIADVLRVASMHKIDVVQFPELFINGVIGVGQRGRGRGQSGLDNNNNNNNVGLISNTASCTTPLDRECSTLNIKNKRQTTTKSTTDDDADITCYSSLAMFHADGSRAGNYRCVHPYHTANKASLPSSSSISDDTTATTTTTTSKKMMIFEKGHPLIEIMPISLQLPVRTTTARGQEQDKEMATSVTTRREVKIGAMCGGDILVPEHARHLARSGAEMFVVSGSFFYNNDDTDDANNDNNFSSSYDYNTNIAKHIELIRAPETQYGDMPASDEGYLLPCESGGALYAADIDIVIDIDRSNNDEAANTRSTRSSQISIEQWDLTPRIIQYSDTDDNTDDHDDPSMKTKGFGQEVKNVIRRNKKKQSKNK</sequence>
<dbReference type="InParanoid" id="A0A1E7EM13"/>
<evidence type="ECO:0000256" key="1">
    <source>
        <dbReference type="SAM" id="MobiDB-lite"/>
    </source>
</evidence>
<dbReference type="KEGG" id="fcy:FRACYDRAFT_252812"/>
<feature type="compositionally biased region" description="Basic residues" evidence="1">
    <location>
        <begin position="485"/>
        <end position="497"/>
    </location>
</feature>
<dbReference type="AlphaFoldDB" id="A0A1E7EM13"/>
<feature type="compositionally biased region" description="Acidic residues" evidence="1">
    <location>
        <begin position="460"/>
        <end position="469"/>
    </location>
</feature>
<feature type="region of interest" description="Disordered" evidence="1">
    <location>
        <begin position="100"/>
        <end position="123"/>
    </location>
</feature>
<evidence type="ECO:0000256" key="2">
    <source>
        <dbReference type="SAM" id="SignalP"/>
    </source>
</evidence>
<evidence type="ECO:0000313" key="5">
    <source>
        <dbReference type="Proteomes" id="UP000095751"/>
    </source>
</evidence>
<reference evidence="4 5" key="1">
    <citation type="submission" date="2016-09" db="EMBL/GenBank/DDBJ databases">
        <title>Extensive genetic diversity and differential bi-allelic expression allows diatom success in the polar Southern Ocean.</title>
        <authorList>
            <consortium name="DOE Joint Genome Institute"/>
            <person name="Mock T."/>
            <person name="Otillar R.P."/>
            <person name="Strauss J."/>
            <person name="Dupont C."/>
            <person name="Frickenhaus S."/>
            <person name="Maumus F."/>
            <person name="Mcmullan M."/>
            <person name="Sanges R."/>
            <person name="Schmutz J."/>
            <person name="Toseland A."/>
            <person name="Valas R."/>
            <person name="Veluchamy A."/>
            <person name="Ward B.J."/>
            <person name="Allen A."/>
            <person name="Barry K."/>
            <person name="Falciatore A."/>
            <person name="Ferrante M."/>
            <person name="Fortunato A.E."/>
            <person name="Gloeckner G."/>
            <person name="Gruber A."/>
            <person name="Hipkin R."/>
            <person name="Janech M."/>
            <person name="Kroth P."/>
            <person name="Leese F."/>
            <person name="Lindquist E."/>
            <person name="Lyon B.R."/>
            <person name="Martin J."/>
            <person name="Mayer C."/>
            <person name="Parker M."/>
            <person name="Quesneville H."/>
            <person name="Raymond J."/>
            <person name="Uhlig C."/>
            <person name="Valentin K.U."/>
            <person name="Worden A.Z."/>
            <person name="Armbrust E.V."/>
            <person name="Bowler C."/>
            <person name="Green B."/>
            <person name="Moulton V."/>
            <person name="Van Oosterhout C."/>
            <person name="Grigoriev I."/>
        </authorList>
    </citation>
    <scope>NUCLEOTIDE SEQUENCE [LARGE SCALE GENOMIC DNA]</scope>
    <source>
        <strain evidence="4 5">CCMP1102</strain>
    </source>
</reference>
<feature type="region of interest" description="Disordered" evidence="1">
    <location>
        <begin position="458"/>
        <end position="497"/>
    </location>
</feature>
<dbReference type="InterPro" id="IPR003010">
    <property type="entry name" value="C-N_Hydrolase"/>
</dbReference>
<accession>A0A1E7EM13</accession>
<evidence type="ECO:0000313" key="4">
    <source>
        <dbReference type="EMBL" id="OEU06877.1"/>
    </source>
</evidence>
<proteinExistence type="predicted"/>
<dbReference type="EMBL" id="KV784395">
    <property type="protein sequence ID" value="OEU06877.1"/>
    <property type="molecule type" value="Genomic_DNA"/>
</dbReference>
<name>A0A1E7EM13_9STRA</name>
<feature type="region of interest" description="Disordered" evidence="1">
    <location>
        <begin position="55"/>
        <end position="84"/>
    </location>
</feature>
<evidence type="ECO:0000259" key="3">
    <source>
        <dbReference type="Pfam" id="PF00795"/>
    </source>
</evidence>
<dbReference type="OrthoDB" id="10631768at2759"/>
<keyword evidence="5" id="KW-1185">Reference proteome</keyword>
<organism evidence="4 5">
    <name type="scientific">Fragilariopsis cylindrus CCMP1102</name>
    <dbReference type="NCBI Taxonomy" id="635003"/>
    <lineage>
        <taxon>Eukaryota</taxon>
        <taxon>Sar</taxon>
        <taxon>Stramenopiles</taxon>
        <taxon>Ochrophyta</taxon>
        <taxon>Bacillariophyta</taxon>
        <taxon>Bacillariophyceae</taxon>
        <taxon>Bacillariophycidae</taxon>
        <taxon>Bacillariales</taxon>
        <taxon>Bacillariaceae</taxon>
        <taxon>Fragilariopsis</taxon>
    </lineage>
</organism>
<feature type="compositionally biased region" description="Basic and acidic residues" evidence="1">
    <location>
        <begin position="63"/>
        <end position="73"/>
    </location>
</feature>
<gene>
    <name evidence="4" type="ORF">FRACYDRAFT_252812</name>
</gene>
<dbReference type="Gene3D" id="3.60.110.10">
    <property type="entry name" value="Carbon-nitrogen hydrolase"/>
    <property type="match status" value="1"/>
</dbReference>
<feature type="signal peptide" evidence="2">
    <location>
        <begin position="1"/>
        <end position="19"/>
    </location>
</feature>
<dbReference type="Pfam" id="PF00795">
    <property type="entry name" value="CN_hydrolase"/>
    <property type="match status" value="1"/>
</dbReference>